<gene>
    <name evidence="2" type="ORF">SAMN05421541_102418</name>
</gene>
<accession>A0A1I2BQB6</accession>
<dbReference type="EMBL" id="FONV01000002">
    <property type="protein sequence ID" value="SFE57430.1"/>
    <property type="molecule type" value="Genomic_DNA"/>
</dbReference>
<protein>
    <submittedName>
        <fullName evidence="2">Uncharacterized protein</fullName>
    </submittedName>
</protein>
<evidence type="ECO:0000313" key="3">
    <source>
        <dbReference type="Proteomes" id="UP000199645"/>
    </source>
</evidence>
<feature type="compositionally biased region" description="Gly residues" evidence="1">
    <location>
        <begin position="46"/>
        <end position="71"/>
    </location>
</feature>
<evidence type="ECO:0000313" key="2">
    <source>
        <dbReference type="EMBL" id="SFE57430.1"/>
    </source>
</evidence>
<reference evidence="2 3" key="1">
    <citation type="submission" date="2016-10" db="EMBL/GenBank/DDBJ databases">
        <authorList>
            <person name="de Groot N.N."/>
        </authorList>
    </citation>
    <scope>NUCLEOTIDE SEQUENCE [LARGE SCALE GENOMIC DNA]</scope>
    <source>
        <strain evidence="2 3">DSM 43019</strain>
    </source>
</reference>
<feature type="compositionally biased region" description="Low complexity" evidence="1">
    <location>
        <begin position="78"/>
        <end position="94"/>
    </location>
</feature>
<dbReference type="AlphaFoldDB" id="A0A1I2BQB6"/>
<name>A0A1I2BQB6_9ACTN</name>
<dbReference type="Proteomes" id="UP000199645">
    <property type="component" value="Unassembled WGS sequence"/>
</dbReference>
<evidence type="ECO:0000256" key="1">
    <source>
        <dbReference type="SAM" id="MobiDB-lite"/>
    </source>
</evidence>
<dbReference type="STRING" id="35752.SAMN05421541_102418"/>
<keyword evidence="3" id="KW-1185">Reference proteome</keyword>
<organism evidence="2 3">
    <name type="scientific">Actinoplanes philippinensis</name>
    <dbReference type="NCBI Taxonomy" id="35752"/>
    <lineage>
        <taxon>Bacteria</taxon>
        <taxon>Bacillati</taxon>
        <taxon>Actinomycetota</taxon>
        <taxon>Actinomycetes</taxon>
        <taxon>Micromonosporales</taxon>
        <taxon>Micromonosporaceae</taxon>
        <taxon>Actinoplanes</taxon>
    </lineage>
</organism>
<feature type="region of interest" description="Disordered" evidence="1">
    <location>
        <begin position="1"/>
        <end position="110"/>
    </location>
</feature>
<feature type="compositionally biased region" description="Polar residues" evidence="1">
    <location>
        <begin position="1"/>
        <end position="10"/>
    </location>
</feature>
<sequence length="392" mass="37235">MPAGRGSSSADVDASTGLGVSTGAGIFGRGDSSTSTSPGISARGGPSRGSGVAAGRGGSSGGSGVAAGGDLPGRAGSPVRAGVPRGRGVVPGRGDLSGRPGAVTGAEGFGRGGSTAFDGMSGGFVAAEAPGKTAAAPERTAAAGKTAAAPERTAAAERTAAGKAGSAVGRAAGRGLSVVAGGVTDGAAAGAGVSAGGGTSLMLALLSAASRSGAWCAVVGMPALGAVAAAESGVVLERLALVPDPGPDWATVVAALIDGVDVVVAAVSGPVSPTIVSRLAARARQRGSLLVPFGEWAGADVHLRVGEGRWEGLGFGRGRLRRREVTVVAQGRGAAARPQQITMWMPGVSVRSGVVPPAPSRSADGGSTLVGPVSAMVAPPGGGLSICPPDPR</sequence>
<proteinExistence type="predicted"/>